<keyword evidence="2" id="KW-1185">Reference proteome</keyword>
<evidence type="ECO:0000313" key="1">
    <source>
        <dbReference type="EMBL" id="MDV7025239.1"/>
    </source>
</evidence>
<evidence type="ECO:0000313" key="2">
    <source>
        <dbReference type="Proteomes" id="UP001187066"/>
    </source>
</evidence>
<proteinExistence type="predicted"/>
<protein>
    <recommendedName>
        <fullName evidence="3">Pyrophosphohydrolase</fullName>
    </recommendedName>
</protein>
<sequence length="107" mass="11751">MSIQKFYELIDIPDYRHLRDKSQCEGFDYGRIAEDCDTKTISLLDAIGFLGNEASSEINGNSMDKEKLLNLCGVIAELSELAIATNKIAMSASYSSGFKDGENVACK</sequence>
<reference evidence="1 2" key="1">
    <citation type="submission" date="2023-10" db="EMBL/GenBank/DDBJ databases">
        <authorList>
            <person name="Dale J."/>
        </authorList>
    </citation>
    <scope>NUCLEOTIDE SEQUENCE [LARGE SCALE GENOMIC DNA]</scope>
    <source>
        <strain evidence="1 2">2023EL-00970</strain>
    </source>
</reference>
<accession>A0ABU4E7X8</accession>
<gene>
    <name evidence="1" type="ORF">R4P48_21515</name>
</gene>
<dbReference type="RefSeq" id="WP_312384203.1">
    <property type="nucleotide sequence ID" value="NZ_DAIRID010000001.1"/>
</dbReference>
<evidence type="ECO:0008006" key="3">
    <source>
        <dbReference type="Google" id="ProtNLM"/>
    </source>
</evidence>
<comment type="caution">
    <text evidence="1">The sequence shown here is derived from an EMBL/GenBank/DDBJ whole genome shotgun (WGS) entry which is preliminary data.</text>
</comment>
<name>A0ABU4E7X8_9ENTR</name>
<organism evidence="1 2">
    <name type="scientific">Atlantibacter subterraneus</name>
    <dbReference type="NCBI Taxonomy" id="255519"/>
    <lineage>
        <taxon>Bacteria</taxon>
        <taxon>Pseudomonadati</taxon>
        <taxon>Pseudomonadota</taxon>
        <taxon>Gammaproteobacteria</taxon>
        <taxon>Enterobacterales</taxon>
        <taxon>Enterobacteriaceae</taxon>
        <taxon>Atlantibacter</taxon>
    </lineage>
</organism>
<dbReference type="Proteomes" id="UP001187066">
    <property type="component" value="Unassembled WGS sequence"/>
</dbReference>
<dbReference type="EMBL" id="JAWLOF010000023">
    <property type="protein sequence ID" value="MDV7025239.1"/>
    <property type="molecule type" value="Genomic_DNA"/>
</dbReference>